<dbReference type="SUPFAM" id="SSF101941">
    <property type="entry name" value="NAC domain"/>
    <property type="match status" value="1"/>
</dbReference>
<keyword evidence="3" id="KW-0238">DNA-binding</keyword>
<organism evidence="7 8">
    <name type="scientific">Brassica napus</name>
    <name type="common">Rape</name>
    <dbReference type="NCBI Taxonomy" id="3708"/>
    <lineage>
        <taxon>Eukaryota</taxon>
        <taxon>Viridiplantae</taxon>
        <taxon>Streptophyta</taxon>
        <taxon>Embryophyta</taxon>
        <taxon>Tracheophyta</taxon>
        <taxon>Spermatophyta</taxon>
        <taxon>Magnoliopsida</taxon>
        <taxon>eudicotyledons</taxon>
        <taxon>Gunneridae</taxon>
        <taxon>Pentapetalae</taxon>
        <taxon>rosids</taxon>
        <taxon>malvids</taxon>
        <taxon>Brassicales</taxon>
        <taxon>Brassicaceae</taxon>
        <taxon>Brassiceae</taxon>
        <taxon>Brassica</taxon>
    </lineage>
</organism>
<keyword evidence="2" id="KW-0805">Transcription regulation</keyword>
<dbReference type="InterPro" id="IPR036093">
    <property type="entry name" value="NAC_dom_sf"/>
</dbReference>
<dbReference type="Gene3D" id="2.170.150.80">
    <property type="entry name" value="NAC domain"/>
    <property type="match status" value="1"/>
</dbReference>
<evidence type="ECO:0000313" key="7">
    <source>
        <dbReference type="EMBL" id="CDY15220.1"/>
    </source>
</evidence>
<keyword evidence="4" id="KW-0804">Transcription</keyword>
<evidence type="ECO:0000256" key="3">
    <source>
        <dbReference type="ARBA" id="ARBA00023125"/>
    </source>
</evidence>
<keyword evidence="5" id="KW-0539">Nucleus</keyword>
<keyword evidence="8" id="KW-1185">Reference proteome</keyword>
<dbReference type="Pfam" id="PF02365">
    <property type="entry name" value="NAM"/>
    <property type="match status" value="1"/>
</dbReference>
<gene>
    <name evidence="7" type="primary">BnaC05g00990D</name>
    <name evidence="7" type="ORF">GSBRNA2T00085413001</name>
</gene>
<dbReference type="InterPro" id="IPR003441">
    <property type="entry name" value="NAC-dom"/>
</dbReference>
<dbReference type="EMBL" id="LK032052">
    <property type="protein sequence ID" value="CDY15220.1"/>
    <property type="molecule type" value="Genomic_DNA"/>
</dbReference>
<evidence type="ECO:0000256" key="5">
    <source>
        <dbReference type="ARBA" id="ARBA00023242"/>
    </source>
</evidence>
<dbReference type="Gramene" id="CDY15220">
    <property type="protein sequence ID" value="CDY15220"/>
    <property type="gene ID" value="GSBRNA2T00085413001"/>
</dbReference>
<evidence type="ECO:0000313" key="8">
    <source>
        <dbReference type="Proteomes" id="UP000028999"/>
    </source>
</evidence>
<dbReference type="GO" id="GO:0006355">
    <property type="term" value="P:regulation of DNA-templated transcription"/>
    <property type="evidence" value="ECO:0007669"/>
    <property type="project" value="InterPro"/>
</dbReference>
<sequence length="202" mass="23622">MVNPVGLRFLPTEEEIVDHYLRLKNHGGSNTSHVDQVISTINICNFDPWELPRQSRMESKDQVWYFFGRKEKRYNRGERQIRKTKSGFWKKTGVTMDIKRKRSGHREKIGEKRVLVFHSSGSKTNWIMHEYDAACLSPTQEPKNPHQLSGFFDKKQETELEEAIQGAFDNLSSYDWKYLLGDDEQSKTVSMQNSLTGVFDWA</sequence>
<dbReference type="GO" id="GO:0003677">
    <property type="term" value="F:DNA binding"/>
    <property type="evidence" value="ECO:0007669"/>
    <property type="project" value="UniProtKB-KW"/>
</dbReference>
<dbReference type="AlphaFoldDB" id="A0A078FLA1"/>
<accession>A0A078FLA1</accession>
<dbReference type="OMA" id="RMESKDQ"/>
<comment type="subcellular location">
    <subcellularLocation>
        <location evidence="1">Nucleus</location>
    </subcellularLocation>
</comment>
<dbReference type="GO" id="GO:0005634">
    <property type="term" value="C:nucleus"/>
    <property type="evidence" value="ECO:0007669"/>
    <property type="project" value="UniProtKB-SubCell"/>
</dbReference>
<name>A0A078FLA1_BRANA</name>
<dbReference type="STRING" id="3708.A0A078FLA1"/>
<proteinExistence type="predicted"/>
<feature type="domain" description="NAC" evidence="6">
    <location>
        <begin position="3"/>
        <end position="154"/>
    </location>
</feature>
<dbReference type="Proteomes" id="UP000028999">
    <property type="component" value="Unassembled WGS sequence"/>
</dbReference>
<dbReference type="SMR" id="A0A078FLA1"/>
<evidence type="ECO:0000256" key="4">
    <source>
        <dbReference type="ARBA" id="ARBA00023163"/>
    </source>
</evidence>
<evidence type="ECO:0000259" key="6">
    <source>
        <dbReference type="PROSITE" id="PS51005"/>
    </source>
</evidence>
<dbReference type="PANTHER" id="PTHR31989">
    <property type="entry name" value="NAC DOMAIN-CONTAINING PROTEIN 82-RELATED"/>
    <property type="match status" value="1"/>
</dbReference>
<reference evidence="7 8" key="1">
    <citation type="journal article" date="2014" name="Science">
        <title>Plant genetics. Early allopolyploid evolution in the post-Neolithic Brassica napus oilseed genome.</title>
        <authorList>
            <person name="Chalhoub B."/>
            <person name="Denoeud F."/>
            <person name="Liu S."/>
            <person name="Parkin I.A."/>
            <person name="Tang H."/>
            <person name="Wang X."/>
            <person name="Chiquet J."/>
            <person name="Belcram H."/>
            <person name="Tong C."/>
            <person name="Samans B."/>
            <person name="Correa M."/>
            <person name="Da Silva C."/>
            <person name="Just J."/>
            <person name="Falentin C."/>
            <person name="Koh C.S."/>
            <person name="Le Clainche I."/>
            <person name="Bernard M."/>
            <person name="Bento P."/>
            <person name="Noel B."/>
            <person name="Labadie K."/>
            <person name="Alberti A."/>
            <person name="Charles M."/>
            <person name="Arnaud D."/>
            <person name="Guo H."/>
            <person name="Daviaud C."/>
            <person name="Alamery S."/>
            <person name="Jabbari K."/>
            <person name="Zhao M."/>
            <person name="Edger P.P."/>
            <person name="Chelaifa H."/>
            <person name="Tack D."/>
            <person name="Lassalle G."/>
            <person name="Mestiri I."/>
            <person name="Schnel N."/>
            <person name="Le Paslier M.C."/>
            <person name="Fan G."/>
            <person name="Renault V."/>
            <person name="Bayer P.E."/>
            <person name="Golicz A.A."/>
            <person name="Manoli S."/>
            <person name="Lee T.H."/>
            <person name="Thi V.H."/>
            <person name="Chalabi S."/>
            <person name="Hu Q."/>
            <person name="Fan C."/>
            <person name="Tollenaere R."/>
            <person name="Lu Y."/>
            <person name="Battail C."/>
            <person name="Shen J."/>
            <person name="Sidebottom C.H."/>
            <person name="Wang X."/>
            <person name="Canaguier A."/>
            <person name="Chauveau A."/>
            <person name="Berard A."/>
            <person name="Deniot G."/>
            <person name="Guan M."/>
            <person name="Liu Z."/>
            <person name="Sun F."/>
            <person name="Lim Y.P."/>
            <person name="Lyons E."/>
            <person name="Town C.D."/>
            <person name="Bancroft I."/>
            <person name="Wang X."/>
            <person name="Meng J."/>
            <person name="Ma J."/>
            <person name="Pires J.C."/>
            <person name="King G.J."/>
            <person name="Brunel D."/>
            <person name="Delourme R."/>
            <person name="Renard M."/>
            <person name="Aury J.M."/>
            <person name="Adams K.L."/>
            <person name="Batley J."/>
            <person name="Snowdon R.J."/>
            <person name="Tost J."/>
            <person name="Edwards D."/>
            <person name="Zhou Y."/>
            <person name="Hua W."/>
            <person name="Sharpe A.G."/>
            <person name="Paterson A.H."/>
            <person name="Guan C."/>
            <person name="Wincker P."/>
        </authorList>
    </citation>
    <scope>NUCLEOTIDE SEQUENCE [LARGE SCALE GENOMIC DNA]</scope>
    <source>
        <strain evidence="8">cv. Darmor-bzh</strain>
    </source>
</reference>
<protein>
    <submittedName>
        <fullName evidence="7">BnaC05g00990D protein</fullName>
    </submittedName>
</protein>
<dbReference type="PaxDb" id="3708-A0A078FLA1"/>
<evidence type="ECO:0000256" key="1">
    <source>
        <dbReference type="ARBA" id="ARBA00004123"/>
    </source>
</evidence>
<dbReference type="PROSITE" id="PS51005">
    <property type="entry name" value="NAC"/>
    <property type="match status" value="1"/>
</dbReference>
<evidence type="ECO:0000256" key="2">
    <source>
        <dbReference type="ARBA" id="ARBA00023015"/>
    </source>
</evidence>